<gene>
    <name evidence="1" type="ORF">GCM10007390_24000</name>
</gene>
<keyword evidence="2" id="KW-1185">Reference proteome</keyword>
<dbReference type="EMBL" id="BMXF01000002">
    <property type="protein sequence ID" value="GHB69601.1"/>
    <property type="molecule type" value="Genomic_DNA"/>
</dbReference>
<reference evidence="1 2" key="1">
    <citation type="journal article" date="2014" name="Int. J. Syst. Evol. Microbiol.">
        <title>Complete genome sequence of Corynebacterium casei LMG S-19264T (=DSM 44701T), isolated from a smear-ripened cheese.</title>
        <authorList>
            <consortium name="US DOE Joint Genome Institute (JGI-PGF)"/>
            <person name="Walter F."/>
            <person name="Albersmeier A."/>
            <person name="Kalinowski J."/>
            <person name="Ruckert C."/>
        </authorList>
    </citation>
    <scope>NUCLEOTIDE SEQUENCE [LARGE SCALE GENOMIC DNA]</scope>
    <source>
        <strain evidence="1 2">KCTC 12866</strain>
    </source>
</reference>
<dbReference type="AlphaFoldDB" id="A0A8J3D8U1"/>
<proteinExistence type="predicted"/>
<sequence>MNKEIDSTVPYFLKKITSLQSPDTKYFPAGLFPAYRRNASIGYARPDTTIFFSAIIGFTLKSLRDKLLPEEQKQVDLILSKIKKNYPDFQNKDGLKTYNFWKTKPSRHFPNGYLFRHFEHFRIPDDVDDTAFVYLTTDPGPEDLRWLKDKLAQHANGSKQWIKNTYPQYLRLKAYSTWFGKNMYVEFDACVLSNILYCLFYYKLPLNQHDAHSLLYIRSVVETDRYRVEPFRCAHQYPSTTLIIYHIARLISAFDPAALWPVKAKLVRDAEESLRTEIHPMNRLLLATSLLRLGQAPPRIAVEKFTEKDFDGFRFFIAGLLTAYESPELYKMASHKIFHMNWTCEAHCWTLLLEYEVLWREKGDQQSPAGNRLV</sequence>
<evidence type="ECO:0000313" key="1">
    <source>
        <dbReference type="EMBL" id="GHB69601.1"/>
    </source>
</evidence>
<name>A0A8J3D8U1_9BACT</name>
<protein>
    <submittedName>
        <fullName evidence="1">Uncharacterized protein</fullName>
    </submittedName>
</protein>
<dbReference type="RefSeq" id="WP_189564678.1">
    <property type="nucleotide sequence ID" value="NZ_BMXF01000002.1"/>
</dbReference>
<organism evidence="1 2">
    <name type="scientific">Persicitalea jodogahamensis</name>
    <dbReference type="NCBI Taxonomy" id="402147"/>
    <lineage>
        <taxon>Bacteria</taxon>
        <taxon>Pseudomonadati</taxon>
        <taxon>Bacteroidota</taxon>
        <taxon>Cytophagia</taxon>
        <taxon>Cytophagales</taxon>
        <taxon>Spirosomataceae</taxon>
        <taxon>Persicitalea</taxon>
    </lineage>
</organism>
<dbReference type="Proteomes" id="UP000598271">
    <property type="component" value="Unassembled WGS sequence"/>
</dbReference>
<comment type="caution">
    <text evidence="1">The sequence shown here is derived from an EMBL/GenBank/DDBJ whole genome shotgun (WGS) entry which is preliminary data.</text>
</comment>
<accession>A0A8J3D8U1</accession>
<evidence type="ECO:0000313" key="2">
    <source>
        <dbReference type="Proteomes" id="UP000598271"/>
    </source>
</evidence>